<dbReference type="Proteomes" id="UP000183447">
    <property type="component" value="Unassembled WGS sequence"/>
</dbReference>
<dbReference type="AlphaFoldDB" id="A0A1K2HWK0"/>
<dbReference type="EMBL" id="FPKU01000001">
    <property type="protein sequence ID" value="SFZ83451.1"/>
    <property type="molecule type" value="Genomic_DNA"/>
</dbReference>
<dbReference type="OrthoDB" id="7277848at2"/>
<evidence type="ECO:0000313" key="1">
    <source>
        <dbReference type="EMBL" id="SFZ83451.1"/>
    </source>
</evidence>
<sequence>MIQGLLEEEKGATQIQDLKAERAVLIAEREAIDDVVPDLTIHPAIADAYLEALGSLEGALKGPEGPYETEEFKAVRDLVESIVVTPDPTSSSPHVEVNGDLARFLAPSQFSSGG</sequence>
<evidence type="ECO:0000313" key="2">
    <source>
        <dbReference type="Proteomes" id="UP000183447"/>
    </source>
</evidence>
<dbReference type="RefSeq" id="WP_084603334.1">
    <property type="nucleotide sequence ID" value="NZ_FPKU01000001.1"/>
</dbReference>
<gene>
    <name evidence="1" type="ORF">SAMN02983003_1651</name>
</gene>
<keyword evidence="2" id="KW-1185">Reference proteome</keyword>
<accession>A0A1K2HWK0</accession>
<reference evidence="1 2" key="1">
    <citation type="submission" date="2016-11" db="EMBL/GenBank/DDBJ databases">
        <authorList>
            <person name="Jaros S."/>
            <person name="Januszkiewicz K."/>
            <person name="Wedrychowicz H."/>
        </authorList>
    </citation>
    <scope>NUCLEOTIDE SEQUENCE [LARGE SCALE GENOMIC DNA]</scope>
    <source>
        <strain evidence="1 2">ATCC 23634</strain>
    </source>
</reference>
<dbReference type="STRING" id="665118.SAMN02983003_1651"/>
<protein>
    <submittedName>
        <fullName evidence="1">Uncharacterized protein</fullName>
    </submittedName>
</protein>
<proteinExistence type="predicted"/>
<name>A0A1K2HWK0_9HYPH</name>
<organism evidence="1 2">
    <name type="scientific">Devosia enhydra</name>
    <dbReference type="NCBI Taxonomy" id="665118"/>
    <lineage>
        <taxon>Bacteria</taxon>
        <taxon>Pseudomonadati</taxon>
        <taxon>Pseudomonadota</taxon>
        <taxon>Alphaproteobacteria</taxon>
        <taxon>Hyphomicrobiales</taxon>
        <taxon>Devosiaceae</taxon>
        <taxon>Devosia</taxon>
    </lineage>
</organism>